<keyword evidence="2" id="KW-0238">DNA-binding</keyword>
<evidence type="ECO:0000256" key="2">
    <source>
        <dbReference type="ARBA" id="ARBA00023125"/>
    </source>
</evidence>
<name>A0ABR1IEU0_9HYPO</name>
<dbReference type="PANTHER" id="PTHR47424:SF3">
    <property type="entry name" value="REGULATORY PROTEIN GAL4"/>
    <property type="match status" value="1"/>
</dbReference>
<keyword evidence="1" id="KW-0805">Transcription regulation</keyword>
<keyword evidence="3" id="KW-0804">Transcription</keyword>
<evidence type="ECO:0000313" key="6">
    <source>
        <dbReference type="Proteomes" id="UP001498421"/>
    </source>
</evidence>
<gene>
    <name evidence="5" type="ORF">QQZ08_001107</name>
</gene>
<evidence type="ECO:0000256" key="4">
    <source>
        <dbReference type="ARBA" id="ARBA00023242"/>
    </source>
</evidence>
<protein>
    <submittedName>
        <fullName evidence="5">Uncharacterized protein</fullName>
    </submittedName>
</protein>
<dbReference type="InterPro" id="IPR051127">
    <property type="entry name" value="Fungal_SecMet_Regulators"/>
</dbReference>
<organism evidence="5 6">
    <name type="scientific">Neonectria magnoliae</name>
    <dbReference type="NCBI Taxonomy" id="2732573"/>
    <lineage>
        <taxon>Eukaryota</taxon>
        <taxon>Fungi</taxon>
        <taxon>Dikarya</taxon>
        <taxon>Ascomycota</taxon>
        <taxon>Pezizomycotina</taxon>
        <taxon>Sordariomycetes</taxon>
        <taxon>Hypocreomycetidae</taxon>
        <taxon>Hypocreales</taxon>
        <taxon>Nectriaceae</taxon>
        <taxon>Neonectria</taxon>
    </lineage>
</organism>
<dbReference type="CDD" id="cd12148">
    <property type="entry name" value="fungal_TF_MHR"/>
    <property type="match status" value="1"/>
</dbReference>
<keyword evidence="4" id="KW-0539">Nucleus</keyword>
<proteinExistence type="predicted"/>
<evidence type="ECO:0000256" key="3">
    <source>
        <dbReference type="ARBA" id="ARBA00023163"/>
    </source>
</evidence>
<dbReference type="PANTHER" id="PTHR47424">
    <property type="entry name" value="REGULATORY PROTEIN GAL4"/>
    <property type="match status" value="1"/>
</dbReference>
<evidence type="ECO:0000256" key="1">
    <source>
        <dbReference type="ARBA" id="ARBA00023015"/>
    </source>
</evidence>
<accession>A0ABR1IEU0</accession>
<reference evidence="5 6" key="1">
    <citation type="journal article" date="2025" name="Microbiol. Resour. Announc.">
        <title>Draft genome sequences for Neonectria magnoliae and Neonectria punicea, canker pathogens of Liriodendron tulipifera and Acer saccharum in West Virginia.</title>
        <authorList>
            <person name="Petronek H.M."/>
            <person name="Kasson M.T."/>
            <person name="Metheny A.M."/>
            <person name="Stauder C.M."/>
            <person name="Lovett B."/>
            <person name="Lynch S.C."/>
            <person name="Garnas J.R."/>
            <person name="Kasson L.R."/>
            <person name="Stajich J.E."/>
        </authorList>
    </citation>
    <scope>NUCLEOTIDE SEQUENCE [LARGE SCALE GENOMIC DNA]</scope>
    <source>
        <strain evidence="5 6">NRRL 64651</strain>
    </source>
</reference>
<evidence type="ECO:0000313" key="5">
    <source>
        <dbReference type="EMBL" id="KAK7432162.1"/>
    </source>
</evidence>
<sequence length="231" mass="26567">MPLDYLEVSCRLAHLRRGLSKLIYQKPHSSFQRLSLSTVSQAIFGLREFYTEIPSHLSHYDQVATFHERSVAVLHLRYWSAMIFATRPFLLYKVLHARELTAESPKQEWFKEFGIMCIEAAQKSLDIIAFLRGRSLLTSLVVFDCGCILEDMQVFLLAMADSDTAAHKMHVESCLHTLQGMEQIFWTKHALPEVAAQLEEYGILNSENRIDITDSHTPDLVFLDFTLQNES</sequence>
<keyword evidence="6" id="KW-1185">Reference proteome</keyword>
<comment type="caution">
    <text evidence="5">The sequence shown here is derived from an EMBL/GenBank/DDBJ whole genome shotgun (WGS) entry which is preliminary data.</text>
</comment>
<dbReference type="Proteomes" id="UP001498421">
    <property type="component" value="Unassembled WGS sequence"/>
</dbReference>
<dbReference type="EMBL" id="JAZAVK010000006">
    <property type="protein sequence ID" value="KAK7432162.1"/>
    <property type="molecule type" value="Genomic_DNA"/>
</dbReference>